<evidence type="ECO:0000313" key="1">
    <source>
        <dbReference type="EMBL" id="CAH1794035.1"/>
    </source>
</evidence>
<dbReference type="AlphaFoldDB" id="A0A8S4PID1"/>
<reference evidence="1" key="1">
    <citation type="submission" date="2022-03" db="EMBL/GenBank/DDBJ databases">
        <authorList>
            <person name="Martin C."/>
        </authorList>
    </citation>
    <scope>NUCLEOTIDE SEQUENCE</scope>
</reference>
<gene>
    <name evidence="1" type="ORF">OFUS_LOCUS18807</name>
</gene>
<proteinExistence type="predicted"/>
<accession>A0A8S4PID1</accession>
<sequence>MLVLQNRTWYRQVFFHLMRVSLVNAHIIHTELHTVASMPQRKFHLEVATGLINGMMMNNHKRVILNPDIRHEREMAHAPQLLSTASWCTVHKQKCDTKYSCRVCKVRMCQDPCFFRYHNMVNYEYDDPSKAGKPNKRKLKRICEN</sequence>
<dbReference type="OrthoDB" id="6130885at2759"/>
<keyword evidence="2" id="KW-1185">Reference proteome</keyword>
<name>A0A8S4PID1_OWEFU</name>
<protein>
    <recommendedName>
        <fullName evidence="3">PiggyBac transposable element-derived protein domain-containing protein</fullName>
    </recommendedName>
</protein>
<evidence type="ECO:0000313" key="2">
    <source>
        <dbReference type="Proteomes" id="UP000749559"/>
    </source>
</evidence>
<organism evidence="1 2">
    <name type="scientific">Owenia fusiformis</name>
    <name type="common">Polychaete worm</name>
    <dbReference type="NCBI Taxonomy" id="6347"/>
    <lineage>
        <taxon>Eukaryota</taxon>
        <taxon>Metazoa</taxon>
        <taxon>Spiralia</taxon>
        <taxon>Lophotrochozoa</taxon>
        <taxon>Annelida</taxon>
        <taxon>Polychaeta</taxon>
        <taxon>Sedentaria</taxon>
        <taxon>Canalipalpata</taxon>
        <taxon>Sabellida</taxon>
        <taxon>Oweniida</taxon>
        <taxon>Oweniidae</taxon>
        <taxon>Owenia</taxon>
    </lineage>
</organism>
<dbReference type="Proteomes" id="UP000749559">
    <property type="component" value="Unassembled WGS sequence"/>
</dbReference>
<evidence type="ECO:0008006" key="3">
    <source>
        <dbReference type="Google" id="ProtNLM"/>
    </source>
</evidence>
<dbReference type="EMBL" id="CAIIXF020000009">
    <property type="protein sequence ID" value="CAH1794035.1"/>
    <property type="molecule type" value="Genomic_DNA"/>
</dbReference>
<comment type="caution">
    <text evidence="1">The sequence shown here is derived from an EMBL/GenBank/DDBJ whole genome shotgun (WGS) entry which is preliminary data.</text>
</comment>